<dbReference type="PANTHER" id="PTHR43289:SF6">
    <property type="entry name" value="SERINE_THREONINE-PROTEIN KINASE NEKL-3"/>
    <property type="match status" value="1"/>
</dbReference>
<gene>
    <name evidence="8" type="ORF">HKW67_21350</name>
</gene>
<dbReference type="InterPro" id="IPR011009">
    <property type="entry name" value="Kinase-like_dom_sf"/>
</dbReference>
<evidence type="ECO:0000313" key="9">
    <source>
        <dbReference type="Proteomes" id="UP000500938"/>
    </source>
</evidence>
<dbReference type="RefSeq" id="WP_171227326.1">
    <property type="nucleotide sequence ID" value="NZ_CP053085.1"/>
</dbReference>
<dbReference type="AlphaFoldDB" id="A0A6M4ITA8"/>
<dbReference type="EMBL" id="CP053085">
    <property type="protein sequence ID" value="QJR37890.1"/>
    <property type="molecule type" value="Genomic_DNA"/>
</dbReference>
<dbReference type="PANTHER" id="PTHR43289">
    <property type="entry name" value="MITOGEN-ACTIVATED PROTEIN KINASE KINASE KINASE 20-RELATED"/>
    <property type="match status" value="1"/>
</dbReference>
<dbReference type="GO" id="GO:0004674">
    <property type="term" value="F:protein serine/threonine kinase activity"/>
    <property type="evidence" value="ECO:0007669"/>
    <property type="project" value="TreeGrafter"/>
</dbReference>
<dbReference type="Gene3D" id="3.30.200.20">
    <property type="entry name" value="Phosphorylase Kinase, domain 1"/>
    <property type="match status" value="1"/>
</dbReference>
<evidence type="ECO:0000256" key="5">
    <source>
        <dbReference type="PROSITE-ProRule" id="PRU10141"/>
    </source>
</evidence>
<dbReference type="Proteomes" id="UP000500938">
    <property type="component" value="Chromosome"/>
</dbReference>
<name>A0A6M4ITA8_9BACT</name>
<dbReference type="InterPro" id="IPR017441">
    <property type="entry name" value="Protein_kinase_ATP_BS"/>
</dbReference>
<accession>A0A6M4ITA8</accession>
<dbReference type="Pfam" id="PF00069">
    <property type="entry name" value="Pkinase"/>
    <property type="match status" value="1"/>
</dbReference>
<feature type="binding site" evidence="5">
    <location>
        <position position="45"/>
    </location>
    <ligand>
        <name>ATP</name>
        <dbReference type="ChEBI" id="CHEBI:30616"/>
    </ligand>
</feature>
<keyword evidence="9" id="KW-1185">Reference proteome</keyword>
<dbReference type="KEGG" id="ggr:HKW67_21350"/>
<dbReference type="SUPFAM" id="SSF56112">
    <property type="entry name" value="Protein kinase-like (PK-like)"/>
    <property type="match status" value="1"/>
</dbReference>
<reference evidence="8 9" key="1">
    <citation type="submission" date="2020-05" db="EMBL/GenBank/DDBJ databases">
        <title>Complete genome sequence of Gemmatimonas greenlandica TET16.</title>
        <authorList>
            <person name="Zeng Y."/>
        </authorList>
    </citation>
    <scope>NUCLEOTIDE SEQUENCE [LARGE SCALE GENOMIC DNA]</scope>
    <source>
        <strain evidence="8 9">TET16</strain>
    </source>
</reference>
<dbReference type="InterPro" id="IPR000719">
    <property type="entry name" value="Prot_kinase_dom"/>
</dbReference>
<keyword evidence="3" id="KW-0418">Kinase</keyword>
<organism evidence="8 9">
    <name type="scientific">Gemmatimonas groenlandica</name>
    <dbReference type="NCBI Taxonomy" id="2732249"/>
    <lineage>
        <taxon>Bacteria</taxon>
        <taxon>Pseudomonadati</taxon>
        <taxon>Gemmatimonadota</taxon>
        <taxon>Gemmatimonadia</taxon>
        <taxon>Gemmatimonadales</taxon>
        <taxon>Gemmatimonadaceae</taxon>
        <taxon>Gemmatimonas</taxon>
    </lineage>
</organism>
<keyword evidence="4 5" id="KW-0067">ATP-binding</keyword>
<evidence type="ECO:0000313" key="8">
    <source>
        <dbReference type="EMBL" id="QJR37890.1"/>
    </source>
</evidence>
<evidence type="ECO:0000259" key="7">
    <source>
        <dbReference type="PROSITE" id="PS50011"/>
    </source>
</evidence>
<evidence type="ECO:0000256" key="6">
    <source>
        <dbReference type="SAM" id="MobiDB-lite"/>
    </source>
</evidence>
<evidence type="ECO:0000256" key="2">
    <source>
        <dbReference type="ARBA" id="ARBA00022741"/>
    </source>
</evidence>
<feature type="domain" description="Protein kinase" evidence="7">
    <location>
        <begin position="16"/>
        <end position="100"/>
    </location>
</feature>
<feature type="region of interest" description="Disordered" evidence="6">
    <location>
        <begin position="76"/>
        <end position="100"/>
    </location>
</feature>
<dbReference type="PROSITE" id="PS50011">
    <property type="entry name" value="PROTEIN_KINASE_DOM"/>
    <property type="match status" value="1"/>
</dbReference>
<sequence length="100" mass="11132">MSDTLSRLTTALVGRYRIERELGAGGMATVYLAHDLRHDREVAVKVIRPEVSAELAADRFLLEIRTSARLQHPHIVPVFDSGDAPRRGQTDEEAPPYASH</sequence>
<evidence type="ECO:0000256" key="3">
    <source>
        <dbReference type="ARBA" id="ARBA00022777"/>
    </source>
</evidence>
<evidence type="ECO:0000256" key="1">
    <source>
        <dbReference type="ARBA" id="ARBA00022679"/>
    </source>
</evidence>
<dbReference type="GO" id="GO:0005524">
    <property type="term" value="F:ATP binding"/>
    <property type="evidence" value="ECO:0007669"/>
    <property type="project" value="UniProtKB-UniRule"/>
</dbReference>
<keyword evidence="2 5" id="KW-0547">Nucleotide-binding</keyword>
<evidence type="ECO:0000256" key="4">
    <source>
        <dbReference type="ARBA" id="ARBA00022840"/>
    </source>
</evidence>
<keyword evidence="1" id="KW-0808">Transferase</keyword>
<dbReference type="PROSITE" id="PS00107">
    <property type="entry name" value="PROTEIN_KINASE_ATP"/>
    <property type="match status" value="1"/>
</dbReference>
<proteinExistence type="predicted"/>
<protein>
    <recommendedName>
        <fullName evidence="7">Protein kinase domain-containing protein</fullName>
    </recommendedName>
</protein>